<keyword evidence="2" id="KW-1185">Reference proteome</keyword>
<gene>
    <name evidence="1" type="primary">PSMC3IP_1</name>
    <name evidence="1" type="ORF">LPJ66_005075</name>
</gene>
<comment type="caution">
    <text evidence="1">The sequence shown here is derived from an EMBL/GenBank/DDBJ whole genome shotgun (WGS) entry which is preliminary data.</text>
</comment>
<dbReference type="Proteomes" id="UP001150581">
    <property type="component" value="Unassembled WGS sequence"/>
</dbReference>
<accession>A0ACC1IG88</accession>
<evidence type="ECO:0000313" key="1">
    <source>
        <dbReference type="EMBL" id="KAJ1894636.1"/>
    </source>
</evidence>
<protein>
    <submittedName>
        <fullName evidence="1">PSMC3 interacting protein</fullName>
    </submittedName>
</protein>
<sequence>MPPKKAKGSSDEEKAILDYLNRTNRPYNASDISSQLHGLVSPAQAKKLLNDLAEEGKIIVKTNNKLQIFYANQDSIEVPNIEDAEEEEESIREMEERMNKLKEDNKVLNGRLQGLNSALTDDQMRELIAKKTLEMKTNEERLVQMRSGDVISPQEKKKIDTEYNAMVKQWAARKRMFKNISDAIAEGYPGKLKDLFEDLGVETDENCGVDISILTK</sequence>
<organism evidence="1 2">
    <name type="scientific">Kickxella alabastrina</name>
    <dbReference type="NCBI Taxonomy" id="61397"/>
    <lineage>
        <taxon>Eukaryota</taxon>
        <taxon>Fungi</taxon>
        <taxon>Fungi incertae sedis</taxon>
        <taxon>Zoopagomycota</taxon>
        <taxon>Kickxellomycotina</taxon>
        <taxon>Kickxellomycetes</taxon>
        <taxon>Kickxellales</taxon>
        <taxon>Kickxellaceae</taxon>
        <taxon>Kickxella</taxon>
    </lineage>
</organism>
<reference evidence="1" key="1">
    <citation type="submission" date="2022-07" db="EMBL/GenBank/DDBJ databases">
        <title>Phylogenomic reconstructions and comparative analyses of Kickxellomycotina fungi.</title>
        <authorList>
            <person name="Reynolds N.K."/>
            <person name="Stajich J.E."/>
            <person name="Barry K."/>
            <person name="Grigoriev I.V."/>
            <person name="Crous P."/>
            <person name="Smith M.E."/>
        </authorList>
    </citation>
    <scope>NUCLEOTIDE SEQUENCE</scope>
    <source>
        <strain evidence="1">Benny 63K</strain>
    </source>
</reference>
<evidence type="ECO:0000313" key="2">
    <source>
        <dbReference type="Proteomes" id="UP001150581"/>
    </source>
</evidence>
<dbReference type="EMBL" id="JANBPG010000667">
    <property type="protein sequence ID" value="KAJ1894636.1"/>
    <property type="molecule type" value="Genomic_DNA"/>
</dbReference>
<name>A0ACC1IG88_9FUNG</name>
<proteinExistence type="predicted"/>